<keyword evidence="1" id="KW-1185">Reference proteome</keyword>
<dbReference type="Proteomes" id="UP000887566">
    <property type="component" value="Unplaced"/>
</dbReference>
<dbReference type="Gene3D" id="3.40.50.10190">
    <property type="entry name" value="BRCT domain"/>
    <property type="match status" value="1"/>
</dbReference>
<reference evidence="2" key="1">
    <citation type="submission" date="2022-11" db="UniProtKB">
        <authorList>
            <consortium name="WormBaseParasite"/>
        </authorList>
    </citation>
    <scope>IDENTIFICATION</scope>
</reference>
<dbReference type="InterPro" id="IPR036420">
    <property type="entry name" value="BRCT_dom_sf"/>
</dbReference>
<dbReference type="InterPro" id="IPR047250">
    <property type="entry name" value="BRCT_p53bp1-like_rpt2"/>
</dbReference>
<evidence type="ECO:0000313" key="2">
    <source>
        <dbReference type="WBParaSite" id="PSAMB.scaffold276size59608.g4214.t1"/>
    </source>
</evidence>
<dbReference type="WBParaSite" id="PSAMB.scaffold276size59608.g4214.t1">
    <property type="protein sequence ID" value="PSAMB.scaffold276size59608.g4214.t1"/>
    <property type="gene ID" value="PSAMB.scaffold276size59608.g4214"/>
</dbReference>
<dbReference type="CDD" id="cd17724">
    <property type="entry name" value="BRCT_p53bp1_rpt2"/>
    <property type="match status" value="1"/>
</dbReference>
<accession>A0A914W0C1</accession>
<sequence length="63" mass="7001">ASDKLDVLLTDASCRVEVLNEAKALNAIAVSSEWLIQAIIMGECPTVDGHERYRYDYTEQIGD</sequence>
<dbReference type="AlphaFoldDB" id="A0A914W0C1"/>
<name>A0A914W0C1_9BILA</name>
<organism evidence="1 2">
    <name type="scientific">Plectus sambesii</name>
    <dbReference type="NCBI Taxonomy" id="2011161"/>
    <lineage>
        <taxon>Eukaryota</taxon>
        <taxon>Metazoa</taxon>
        <taxon>Ecdysozoa</taxon>
        <taxon>Nematoda</taxon>
        <taxon>Chromadorea</taxon>
        <taxon>Plectida</taxon>
        <taxon>Plectina</taxon>
        <taxon>Plectoidea</taxon>
        <taxon>Plectidae</taxon>
        <taxon>Plectus</taxon>
    </lineage>
</organism>
<evidence type="ECO:0000313" key="1">
    <source>
        <dbReference type="Proteomes" id="UP000887566"/>
    </source>
</evidence>
<protein>
    <submittedName>
        <fullName evidence="2">BRCT domain-containing protein</fullName>
    </submittedName>
</protein>
<dbReference type="Pfam" id="PF18428">
    <property type="entry name" value="BRCT_3"/>
    <property type="match status" value="1"/>
</dbReference>
<dbReference type="SUPFAM" id="SSF52113">
    <property type="entry name" value="BRCT domain"/>
    <property type="match status" value="1"/>
</dbReference>
<proteinExistence type="predicted"/>